<keyword evidence="2" id="KW-1185">Reference proteome</keyword>
<dbReference type="EMBL" id="JBCLSH010000004">
    <property type="protein sequence ID" value="MEY8443009.1"/>
    <property type="molecule type" value="Genomic_DNA"/>
</dbReference>
<reference evidence="1 2" key="1">
    <citation type="submission" date="2024-03" db="EMBL/GenBank/DDBJ databases">
        <title>Mouse gut bacterial collection (mGBC) of GemPharmatech.</title>
        <authorList>
            <person name="He Y."/>
            <person name="Dong L."/>
            <person name="Wu D."/>
            <person name="Gao X."/>
            <person name="Lin Z."/>
        </authorList>
    </citation>
    <scope>NUCLEOTIDE SEQUENCE [LARGE SCALE GENOMIC DNA]</scope>
    <source>
        <strain evidence="1 2">61-15</strain>
    </source>
</reference>
<protein>
    <submittedName>
        <fullName evidence="1">Uncharacterized protein</fullName>
    </submittedName>
</protein>
<dbReference type="InterPro" id="IPR035069">
    <property type="entry name" value="TTHA1013/TTHA0281-like"/>
</dbReference>
<dbReference type="RefSeq" id="WP_251712389.1">
    <property type="nucleotide sequence ID" value="NZ_CALPDE010000005.1"/>
</dbReference>
<dbReference type="SUPFAM" id="SSF143100">
    <property type="entry name" value="TTHA1013/TTHA0281-like"/>
    <property type="match status" value="1"/>
</dbReference>
<gene>
    <name evidence="1" type="ORF">AALA52_01865</name>
</gene>
<accession>A0ABV4D205</accession>
<sequence length="51" mass="5866">MTFTNKNKNFKYTVSLDTSKDIFKVFLANNPEVYGLGRTIEEAIHNLEELA</sequence>
<dbReference type="Proteomes" id="UP001565283">
    <property type="component" value="Unassembled WGS sequence"/>
</dbReference>
<name>A0ABV4D205_9LACT</name>
<proteinExistence type="predicted"/>
<comment type="caution">
    <text evidence="1">The sequence shown here is derived from an EMBL/GenBank/DDBJ whole genome shotgun (WGS) entry which is preliminary data.</text>
</comment>
<organism evidence="1 2">
    <name type="scientific">Lactococcus ileimucosae</name>
    <dbReference type="NCBI Taxonomy" id="2941329"/>
    <lineage>
        <taxon>Bacteria</taxon>
        <taxon>Bacillati</taxon>
        <taxon>Bacillota</taxon>
        <taxon>Bacilli</taxon>
        <taxon>Lactobacillales</taxon>
        <taxon>Streptococcaceae</taxon>
        <taxon>Lactococcus</taxon>
    </lineage>
</organism>
<evidence type="ECO:0000313" key="2">
    <source>
        <dbReference type="Proteomes" id="UP001565283"/>
    </source>
</evidence>
<evidence type="ECO:0000313" key="1">
    <source>
        <dbReference type="EMBL" id="MEY8443009.1"/>
    </source>
</evidence>